<organism evidence="1 2">
    <name type="scientific">Hymenobacter humi</name>
    <dbReference type="NCBI Taxonomy" id="1411620"/>
    <lineage>
        <taxon>Bacteria</taxon>
        <taxon>Pseudomonadati</taxon>
        <taxon>Bacteroidota</taxon>
        <taxon>Cytophagia</taxon>
        <taxon>Cytophagales</taxon>
        <taxon>Hymenobacteraceae</taxon>
        <taxon>Hymenobacter</taxon>
    </lineage>
</organism>
<protein>
    <submittedName>
        <fullName evidence="1">DUF1569 domain-containing protein</fullName>
    </submittedName>
</protein>
<dbReference type="InterPro" id="IPR011463">
    <property type="entry name" value="DUF1569"/>
</dbReference>
<comment type="caution">
    <text evidence="1">The sequence shown here is derived from an EMBL/GenBank/DDBJ whole genome shotgun (WGS) entry which is preliminary data.</text>
</comment>
<keyword evidence="2" id="KW-1185">Reference proteome</keyword>
<dbReference type="Pfam" id="PF07606">
    <property type="entry name" value="DUF1569"/>
    <property type="match status" value="1"/>
</dbReference>
<reference evidence="2" key="1">
    <citation type="journal article" date="2019" name="Int. J. Syst. Evol. Microbiol.">
        <title>The Global Catalogue of Microorganisms (GCM) 10K type strain sequencing project: providing services to taxonomists for standard genome sequencing and annotation.</title>
        <authorList>
            <consortium name="The Broad Institute Genomics Platform"/>
            <consortium name="The Broad Institute Genome Sequencing Center for Infectious Disease"/>
            <person name="Wu L."/>
            <person name="Ma J."/>
        </authorList>
    </citation>
    <scope>NUCLEOTIDE SEQUENCE [LARGE SCALE GENOMIC DNA]</scope>
    <source>
        <strain evidence="2">JCM 19635</strain>
    </source>
</reference>
<name>A0ABW2UGK5_9BACT</name>
<dbReference type="Proteomes" id="UP001596513">
    <property type="component" value="Unassembled WGS sequence"/>
</dbReference>
<proteinExistence type="predicted"/>
<evidence type="ECO:0000313" key="2">
    <source>
        <dbReference type="Proteomes" id="UP001596513"/>
    </source>
</evidence>
<gene>
    <name evidence="1" type="ORF">ACFQT0_30400</name>
</gene>
<evidence type="ECO:0000313" key="1">
    <source>
        <dbReference type="EMBL" id="MFC7671231.1"/>
    </source>
</evidence>
<accession>A0ABW2UGK5</accession>
<dbReference type="Gene3D" id="1.20.120.450">
    <property type="entry name" value="dinb family like domain"/>
    <property type="match status" value="1"/>
</dbReference>
<sequence>MKSLFDSSTREELISRMQGLHEGSAAKWGRMNAYQMLKHCALAHEMILHNQIHPRAFMGRLLGRVLLKNEVKDDRPMRQGNPTIPALKVNETTGDFGTEKSRCIGLLHDYARYALPDNSFVHPFFGKMTREEIGRHAYKHTDHHLRQFGC</sequence>
<dbReference type="RefSeq" id="WP_380207235.1">
    <property type="nucleotide sequence ID" value="NZ_JBHTEK010000006.1"/>
</dbReference>
<dbReference type="EMBL" id="JBHTEK010000006">
    <property type="protein sequence ID" value="MFC7671231.1"/>
    <property type="molecule type" value="Genomic_DNA"/>
</dbReference>
<dbReference type="InterPro" id="IPR034660">
    <property type="entry name" value="DinB/YfiT-like"/>
</dbReference>